<reference evidence="4 5" key="1">
    <citation type="submission" date="2018-09" db="EMBL/GenBank/DDBJ databases">
        <title>Metagenome Assembled Genomes from an Advanced Water Purification Facility.</title>
        <authorList>
            <person name="Stamps B.W."/>
            <person name="Spear J.R."/>
        </authorList>
    </citation>
    <scope>NUCLEOTIDE SEQUENCE [LARGE SCALE GENOMIC DNA]</scope>
    <source>
        <strain evidence="4">Bin_27_1</strain>
    </source>
</reference>
<dbReference type="EMBL" id="SSFD01000378">
    <property type="protein sequence ID" value="TXH78722.1"/>
    <property type="molecule type" value="Genomic_DNA"/>
</dbReference>
<feature type="region of interest" description="Disordered" evidence="1">
    <location>
        <begin position="54"/>
        <end position="116"/>
    </location>
</feature>
<comment type="caution">
    <text evidence="4">The sequence shown here is derived from an EMBL/GenBank/DDBJ whole genome shotgun (WGS) entry which is preliminary data.</text>
</comment>
<keyword evidence="2" id="KW-0732">Signal</keyword>
<feature type="chain" id="PRO_5022846802" evidence="2">
    <location>
        <begin position="23"/>
        <end position="166"/>
    </location>
</feature>
<protein>
    <submittedName>
        <fullName evidence="4">DUF4124 domain-containing protein</fullName>
    </submittedName>
</protein>
<name>A0A5C7S5Y7_THASP</name>
<evidence type="ECO:0000259" key="3">
    <source>
        <dbReference type="Pfam" id="PF13511"/>
    </source>
</evidence>
<feature type="domain" description="DUF4124" evidence="3">
    <location>
        <begin position="11"/>
        <end position="60"/>
    </location>
</feature>
<dbReference type="Proteomes" id="UP000321192">
    <property type="component" value="Unassembled WGS sequence"/>
</dbReference>
<proteinExistence type="predicted"/>
<gene>
    <name evidence="4" type="ORF">E6Q80_21975</name>
</gene>
<dbReference type="Pfam" id="PF13511">
    <property type="entry name" value="DUF4124"/>
    <property type="match status" value="1"/>
</dbReference>
<evidence type="ECO:0000313" key="5">
    <source>
        <dbReference type="Proteomes" id="UP000321192"/>
    </source>
</evidence>
<dbReference type="AlphaFoldDB" id="A0A5C7S5Y7"/>
<sequence>MTHPFAPVAILALLLTALPAAAQVYSWKDKDGRIHYGDMPPAGVEATVIRGARPGAAARKAGETTPSADMPPAATPTSPSSLAEREQAFRERRAAAAEAEAKAAREAESRGETERFCTDAQHEIAALRGGQRMVRFNAKGEREFLDDRARAEQAEALERKIAEHCR</sequence>
<accession>A0A5C7S5Y7</accession>
<feature type="compositionally biased region" description="Low complexity" evidence="1">
    <location>
        <begin position="54"/>
        <end position="82"/>
    </location>
</feature>
<organism evidence="4 5">
    <name type="scientific">Thauera aminoaromatica</name>
    <dbReference type="NCBI Taxonomy" id="164330"/>
    <lineage>
        <taxon>Bacteria</taxon>
        <taxon>Pseudomonadati</taxon>
        <taxon>Pseudomonadota</taxon>
        <taxon>Betaproteobacteria</taxon>
        <taxon>Rhodocyclales</taxon>
        <taxon>Zoogloeaceae</taxon>
        <taxon>Thauera</taxon>
    </lineage>
</organism>
<dbReference type="RefSeq" id="WP_276662380.1">
    <property type="nucleotide sequence ID" value="NZ_JAYRXT010000020.1"/>
</dbReference>
<feature type="compositionally biased region" description="Basic and acidic residues" evidence="1">
    <location>
        <begin position="83"/>
        <end position="116"/>
    </location>
</feature>
<evidence type="ECO:0000256" key="1">
    <source>
        <dbReference type="SAM" id="MobiDB-lite"/>
    </source>
</evidence>
<dbReference type="InterPro" id="IPR025392">
    <property type="entry name" value="DUF4124"/>
</dbReference>
<evidence type="ECO:0000313" key="4">
    <source>
        <dbReference type="EMBL" id="TXH78722.1"/>
    </source>
</evidence>
<feature type="signal peptide" evidence="2">
    <location>
        <begin position="1"/>
        <end position="22"/>
    </location>
</feature>
<evidence type="ECO:0000256" key="2">
    <source>
        <dbReference type="SAM" id="SignalP"/>
    </source>
</evidence>